<gene>
    <name evidence="2" type="ORF">AAF454_02880</name>
</gene>
<accession>A0ABU9LJS2</accession>
<dbReference type="Gene3D" id="3.30.70.60">
    <property type="match status" value="1"/>
</dbReference>
<dbReference type="InterPro" id="IPR014717">
    <property type="entry name" value="Transl_elong_EF1B/ribsomal_bS6"/>
</dbReference>
<dbReference type="EMBL" id="JBCEWA010000002">
    <property type="protein sequence ID" value="MEL5987370.1"/>
    <property type="molecule type" value="Genomic_DNA"/>
</dbReference>
<keyword evidence="1" id="KW-0812">Transmembrane</keyword>
<reference evidence="2 3" key="1">
    <citation type="submission" date="2024-04" db="EMBL/GenBank/DDBJ databases">
        <authorList>
            <person name="Wu Y.S."/>
            <person name="Zhang L."/>
        </authorList>
    </citation>
    <scope>NUCLEOTIDE SEQUENCE [LARGE SCALE GENOMIC DNA]</scope>
    <source>
        <strain evidence="2 3">KG-01</strain>
    </source>
</reference>
<feature type="transmembrane region" description="Helical" evidence="1">
    <location>
        <begin position="12"/>
        <end position="31"/>
    </location>
</feature>
<dbReference type="Proteomes" id="UP001398420">
    <property type="component" value="Unassembled WGS sequence"/>
</dbReference>
<keyword evidence="1" id="KW-1133">Transmembrane helix</keyword>
<evidence type="ECO:0008006" key="4">
    <source>
        <dbReference type="Google" id="ProtNLM"/>
    </source>
</evidence>
<dbReference type="RefSeq" id="WP_121176320.1">
    <property type="nucleotide sequence ID" value="NZ_JBCEWA010000002.1"/>
</dbReference>
<keyword evidence="1" id="KW-0472">Membrane</keyword>
<evidence type="ECO:0000313" key="2">
    <source>
        <dbReference type="EMBL" id="MEL5987370.1"/>
    </source>
</evidence>
<protein>
    <recommendedName>
        <fullName evidence="4">Pilus assembly protein PilO</fullName>
    </recommendedName>
</protein>
<proteinExistence type="predicted"/>
<evidence type="ECO:0000313" key="3">
    <source>
        <dbReference type="Proteomes" id="UP001398420"/>
    </source>
</evidence>
<keyword evidence="3" id="KW-1185">Reference proteome</keyword>
<comment type="caution">
    <text evidence="2">The sequence shown here is derived from an EMBL/GenBank/DDBJ whole genome shotgun (WGS) entry which is preliminary data.</text>
</comment>
<sequence length="233" mass="26586">MRAKKKKNNSFVYTLSILLVIAIGVGLYYYVLKPEMVLYDSLNQKYTEQQKYLTKLSTEQSQAKKEVERARTMKSLESKIPANADLQSIVDALDEVEYASSSAVTNIRFNNYEEETKEVLDEKSTSLTEAELFQVDGNELPISPLANQKKPEHLKLITMDLSVSAYDVKDLNRFINKIEKLSRLFIVDAVKYENTNEKEGLVTAKIQATTFYVETKSKKETTKVANEQKTVSK</sequence>
<evidence type="ECO:0000256" key="1">
    <source>
        <dbReference type="SAM" id="Phobius"/>
    </source>
</evidence>
<organism evidence="2 3">
    <name type="scientific">Kurthia gibsonii</name>
    <dbReference type="NCBI Taxonomy" id="33946"/>
    <lineage>
        <taxon>Bacteria</taxon>
        <taxon>Bacillati</taxon>
        <taxon>Bacillota</taxon>
        <taxon>Bacilli</taxon>
        <taxon>Bacillales</taxon>
        <taxon>Caryophanaceae</taxon>
        <taxon>Kurthia</taxon>
    </lineage>
</organism>
<name>A0ABU9LJS2_9BACL</name>